<reference evidence="3 4" key="1">
    <citation type="journal article" date="2017" name="Mol. Biol. Evol.">
        <title>The 4-celled Tetrabaena socialis nuclear genome reveals the essential components for genetic control of cell number at the origin of multicellularity in the volvocine lineage.</title>
        <authorList>
            <person name="Featherston J."/>
            <person name="Arakaki Y."/>
            <person name="Hanschen E.R."/>
            <person name="Ferris P.J."/>
            <person name="Michod R.E."/>
            <person name="Olson B.J.S.C."/>
            <person name="Nozaki H."/>
            <person name="Durand P.M."/>
        </authorList>
    </citation>
    <scope>NUCLEOTIDE SEQUENCE [LARGE SCALE GENOMIC DNA]</scope>
    <source>
        <strain evidence="3 4">NIES-571</strain>
    </source>
</reference>
<dbReference type="EMBL" id="PGGS01000347">
    <property type="protein sequence ID" value="PNH04949.1"/>
    <property type="molecule type" value="Genomic_DNA"/>
</dbReference>
<protein>
    <submittedName>
        <fullName evidence="3">Ribonucleoside-diphosphate reductase small chain</fullName>
    </submittedName>
</protein>
<dbReference type="Gene3D" id="1.10.620.20">
    <property type="entry name" value="Ribonucleotide Reductase, subunit A"/>
    <property type="match status" value="1"/>
</dbReference>
<keyword evidence="4" id="KW-1185">Reference proteome</keyword>
<dbReference type="PANTHER" id="PTHR23409:SF18">
    <property type="entry name" value="RIBONUCLEOSIDE-DIPHOSPHATE REDUCTASE SUBUNIT M2"/>
    <property type="match status" value="1"/>
</dbReference>
<comment type="similarity">
    <text evidence="1">Belongs to the ribonucleoside diphosphate reductase small chain family.</text>
</comment>
<evidence type="ECO:0000313" key="4">
    <source>
        <dbReference type="Proteomes" id="UP000236333"/>
    </source>
</evidence>
<dbReference type="GO" id="GO:0016491">
    <property type="term" value="F:oxidoreductase activity"/>
    <property type="evidence" value="ECO:0007669"/>
    <property type="project" value="InterPro"/>
</dbReference>
<dbReference type="AlphaFoldDB" id="A0A2J7ZXF1"/>
<evidence type="ECO:0000313" key="3">
    <source>
        <dbReference type="EMBL" id="PNH04949.1"/>
    </source>
</evidence>
<feature type="region of interest" description="Disordered" evidence="2">
    <location>
        <begin position="1"/>
        <end position="71"/>
    </location>
</feature>
<dbReference type="CDD" id="cd01049">
    <property type="entry name" value="RNRR2"/>
    <property type="match status" value="1"/>
</dbReference>
<dbReference type="InterPro" id="IPR000358">
    <property type="entry name" value="RNR_small_fam"/>
</dbReference>
<name>A0A2J7ZXF1_9CHLO</name>
<dbReference type="InterPro" id="IPR030475">
    <property type="entry name" value="RNR_small_AS"/>
</dbReference>
<gene>
    <name evidence="3" type="ORF">TSOC_008832</name>
</gene>
<accession>A0A2J7ZXF1</accession>
<dbReference type="SUPFAM" id="SSF47240">
    <property type="entry name" value="Ferritin-like"/>
    <property type="match status" value="1"/>
</dbReference>
<dbReference type="Proteomes" id="UP000236333">
    <property type="component" value="Unassembled WGS sequence"/>
</dbReference>
<dbReference type="InterPro" id="IPR012348">
    <property type="entry name" value="RNR-like"/>
</dbReference>
<sequence>MALAEASSKMNLEFASPTRGKAGKTSTPSKKGGDATPGKRRANAMEDFASPSKAPKANDLTSPSKGAKTPRALRAERLAAEARTGAIVAASQPEPLLDENPDRFCMFPIKYPQIWEMYKKAEASFWTAEEVDLSDDQKHWEKLSDGERHFISHILAFFAASDGIVLENLAIRFMKEVQLPEARAFYGFQVAIENIHSEMYSLLLESYIKDPIEKHKLFHSISTIPCIKKKADWALKWIGSDSEFSERIVAFAAVEGIFFSGSFCSIFWLRKRGLMPGLTFSNELISRDEGLHCDFACLLFSMLNKRVNEDRVRQIICEAVAIEIEFLTDALPVDLIGMNSRLMGEYIHFVADRLLVALGCSKVYNTVNPFEFMEMISLQGKTNFFEKRVGDYQKNGVMNGLSGKVQSFSMNEDF</sequence>
<evidence type="ECO:0000256" key="1">
    <source>
        <dbReference type="ARBA" id="ARBA00009303"/>
    </source>
</evidence>
<dbReference type="GO" id="GO:0009263">
    <property type="term" value="P:deoxyribonucleotide biosynthetic process"/>
    <property type="evidence" value="ECO:0007669"/>
    <property type="project" value="InterPro"/>
</dbReference>
<comment type="caution">
    <text evidence="3">The sequence shown here is derived from an EMBL/GenBank/DDBJ whole genome shotgun (WGS) entry which is preliminary data.</text>
</comment>
<dbReference type="PANTHER" id="PTHR23409">
    <property type="entry name" value="RIBONUCLEOSIDE-DIPHOSPHATE REDUCTASE SMALL CHAIN"/>
    <property type="match status" value="1"/>
</dbReference>
<dbReference type="InterPro" id="IPR033909">
    <property type="entry name" value="RNR_small"/>
</dbReference>
<dbReference type="Pfam" id="PF00268">
    <property type="entry name" value="Ribonuc_red_sm"/>
    <property type="match status" value="1"/>
</dbReference>
<dbReference type="PROSITE" id="PS00368">
    <property type="entry name" value="RIBORED_SMALL"/>
    <property type="match status" value="1"/>
</dbReference>
<evidence type="ECO:0000256" key="2">
    <source>
        <dbReference type="SAM" id="MobiDB-lite"/>
    </source>
</evidence>
<dbReference type="InterPro" id="IPR009078">
    <property type="entry name" value="Ferritin-like_SF"/>
</dbReference>
<organism evidence="3 4">
    <name type="scientific">Tetrabaena socialis</name>
    <dbReference type="NCBI Taxonomy" id="47790"/>
    <lineage>
        <taxon>Eukaryota</taxon>
        <taxon>Viridiplantae</taxon>
        <taxon>Chlorophyta</taxon>
        <taxon>core chlorophytes</taxon>
        <taxon>Chlorophyceae</taxon>
        <taxon>CS clade</taxon>
        <taxon>Chlamydomonadales</taxon>
        <taxon>Tetrabaenaceae</taxon>
        <taxon>Tetrabaena</taxon>
    </lineage>
</organism>
<proteinExistence type="inferred from homology"/>
<dbReference type="OrthoDB" id="10248373at2759"/>